<dbReference type="InterPro" id="IPR023346">
    <property type="entry name" value="Lysozyme-like_dom_sf"/>
</dbReference>
<dbReference type="Proteomes" id="UP000279275">
    <property type="component" value="Unassembled WGS sequence"/>
</dbReference>
<evidence type="ECO:0000313" key="4">
    <source>
        <dbReference type="Proteomes" id="UP000279275"/>
    </source>
</evidence>
<dbReference type="Gene3D" id="1.10.530.10">
    <property type="match status" value="1"/>
</dbReference>
<evidence type="ECO:0000259" key="2">
    <source>
        <dbReference type="Pfam" id="PF01464"/>
    </source>
</evidence>
<gene>
    <name evidence="3" type="ORF">EBN03_26070</name>
</gene>
<sequence length="387" mass="38718">MTDSDARAKRQPPQQLAGAATSSRPGTTTTTPARAKPVPTPPRTGRRAAGEAEAGSGAANTQAGTKAAAAPNRSRITASGAGAGADAGLAVSAVAALSALTAQLGTNAPSTDTGQPVVAPWIGSDRPTGPMQMDGHLGTGYTAAASGSSLRATAMSDLNAELAQLLGGAADATVGGRTTLAAITADVDAALTALGPIQNTPAGKQLLIDTLDQALQRAGTVLNHGQAGSALTAAKINALAERFQRESGAVNPQSATTVHSGGPPLTRPSGQVGQWIGSALNILAANGYDPRQLDPAAVATIIAHESAGNPNAINNWDSNAAAGHPSKGLMQTIDSTFNAYALPGHQNIWDPVDNIIAGVRYAIHRYGSLDAVPGIAHLHSGQGYVGY</sequence>
<dbReference type="OrthoDB" id="4629613at2"/>
<name>A0A3M2L4T5_9NOCA</name>
<evidence type="ECO:0000256" key="1">
    <source>
        <dbReference type="SAM" id="MobiDB-lite"/>
    </source>
</evidence>
<dbReference type="AlphaFoldDB" id="A0A3M2L4T5"/>
<dbReference type="SUPFAM" id="SSF53955">
    <property type="entry name" value="Lysozyme-like"/>
    <property type="match status" value="1"/>
</dbReference>
<protein>
    <submittedName>
        <fullName evidence="3">DUF4226 domain-containing protein</fullName>
    </submittedName>
</protein>
<keyword evidence="4" id="KW-1185">Reference proteome</keyword>
<comment type="caution">
    <text evidence="3">The sequence shown here is derived from an EMBL/GenBank/DDBJ whole genome shotgun (WGS) entry which is preliminary data.</text>
</comment>
<feature type="domain" description="Transglycosylase SLT" evidence="2">
    <location>
        <begin position="291"/>
        <end position="370"/>
    </location>
</feature>
<dbReference type="Pfam" id="PF10774">
    <property type="entry name" value="DUF4226"/>
    <property type="match status" value="1"/>
</dbReference>
<dbReference type="Pfam" id="PF01464">
    <property type="entry name" value="SLT"/>
    <property type="match status" value="1"/>
</dbReference>
<dbReference type="InterPro" id="IPR019710">
    <property type="entry name" value="DUF4226"/>
</dbReference>
<accession>A0A3M2L4T5</accession>
<reference evidence="3 4" key="1">
    <citation type="submission" date="2018-10" db="EMBL/GenBank/DDBJ databases">
        <title>Isolation from cow dung.</title>
        <authorList>
            <person name="Ling L."/>
        </authorList>
    </citation>
    <scope>NUCLEOTIDE SEQUENCE [LARGE SCALE GENOMIC DNA]</scope>
    <source>
        <strain evidence="3 4">NEAU-LL90</strain>
    </source>
</reference>
<dbReference type="RefSeq" id="WP_122190772.1">
    <property type="nucleotide sequence ID" value="NZ_RFFH01000014.1"/>
</dbReference>
<feature type="compositionally biased region" description="Low complexity" evidence="1">
    <location>
        <begin position="51"/>
        <end position="70"/>
    </location>
</feature>
<dbReference type="InterPro" id="IPR008258">
    <property type="entry name" value="Transglycosylase_SLT_dom_1"/>
</dbReference>
<dbReference type="EMBL" id="RFFH01000014">
    <property type="protein sequence ID" value="RMI29538.1"/>
    <property type="molecule type" value="Genomic_DNA"/>
</dbReference>
<proteinExistence type="predicted"/>
<dbReference type="CDD" id="cd13402">
    <property type="entry name" value="LT_TF-like"/>
    <property type="match status" value="1"/>
</dbReference>
<organism evidence="3 4">
    <name type="scientific">Nocardia stercoris</name>
    <dbReference type="NCBI Taxonomy" id="2483361"/>
    <lineage>
        <taxon>Bacteria</taxon>
        <taxon>Bacillati</taxon>
        <taxon>Actinomycetota</taxon>
        <taxon>Actinomycetes</taxon>
        <taxon>Mycobacteriales</taxon>
        <taxon>Nocardiaceae</taxon>
        <taxon>Nocardia</taxon>
    </lineage>
</organism>
<feature type="compositionally biased region" description="Low complexity" evidence="1">
    <location>
        <begin position="17"/>
        <end position="37"/>
    </location>
</feature>
<feature type="region of interest" description="Disordered" evidence="1">
    <location>
        <begin position="1"/>
        <end position="71"/>
    </location>
</feature>
<evidence type="ECO:0000313" key="3">
    <source>
        <dbReference type="EMBL" id="RMI29538.1"/>
    </source>
</evidence>